<proteinExistence type="predicted"/>
<reference evidence="2" key="1">
    <citation type="submission" date="2022-08" db="EMBL/GenBank/DDBJ databases">
        <authorList>
            <consortium name="DOE Joint Genome Institute"/>
            <person name="Min B."/>
            <person name="Riley R."/>
            <person name="Sierra-Patev S."/>
            <person name="Naranjo-Ortiz M."/>
            <person name="Looney B."/>
            <person name="Konkel Z."/>
            <person name="Slot J.C."/>
            <person name="Sakamoto Y."/>
            <person name="Steenwyk J.L."/>
            <person name="Rokas A."/>
            <person name="Carro J."/>
            <person name="Camarero S."/>
            <person name="Ferreira P."/>
            <person name="Molpeceres G."/>
            <person name="Ruiz-Duenas F.J."/>
            <person name="Serrano A."/>
            <person name="Henrissat B."/>
            <person name="Drula E."/>
            <person name="Hughes K.W."/>
            <person name="Mata J.L."/>
            <person name="Ishikawa N.K."/>
            <person name="Vargas-Isla R."/>
            <person name="Ushijima S."/>
            <person name="Smith C.A."/>
            <person name="Ahrendt S."/>
            <person name="Andreopoulos W."/>
            <person name="He G."/>
            <person name="Labutti K."/>
            <person name="Lipzen A."/>
            <person name="Ng V."/>
            <person name="Sandor L."/>
            <person name="Barry K."/>
            <person name="Martinez A.T."/>
            <person name="Xiao Y."/>
            <person name="Gibbons J.G."/>
            <person name="Terashima K."/>
            <person name="Hibbett D.S."/>
            <person name="Grigoriev I.V."/>
        </authorList>
    </citation>
    <scope>NUCLEOTIDE SEQUENCE</scope>
    <source>
        <strain evidence="2">TFB7829</strain>
    </source>
</reference>
<comment type="caution">
    <text evidence="2">The sequence shown here is derived from an EMBL/GenBank/DDBJ whole genome shotgun (WGS) entry which is preliminary data.</text>
</comment>
<dbReference type="Proteomes" id="UP001163850">
    <property type="component" value="Unassembled WGS sequence"/>
</dbReference>
<dbReference type="AlphaFoldDB" id="A0AA38UMT9"/>
<dbReference type="EMBL" id="MU802261">
    <property type="protein sequence ID" value="KAJ3979840.1"/>
    <property type="molecule type" value="Genomic_DNA"/>
</dbReference>
<evidence type="ECO:0000313" key="3">
    <source>
        <dbReference type="Proteomes" id="UP001163850"/>
    </source>
</evidence>
<protein>
    <submittedName>
        <fullName evidence="2">Uncharacterized protein</fullName>
    </submittedName>
</protein>
<evidence type="ECO:0000313" key="2">
    <source>
        <dbReference type="EMBL" id="KAJ3979840.1"/>
    </source>
</evidence>
<feature type="compositionally biased region" description="Polar residues" evidence="1">
    <location>
        <begin position="133"/>
        <end position="156"/>
    </location>
</feature>
<organism evidence="2 3">
    <name type="scientific">Lentinula detonsa</name>
    <dbReference type="NCBI Taxonomy" id="2804962"/>
    <lineage>
        <taxon>Eukaryota</taxon>
        <taxon>Fungi</taxon>
        <taxon>Dikarya</taxon>
        <taxon>Basidiomycota</taxon>
        <taxon>Agaricomycotina</taxon>
        <taxon>Agaricomycetes</taxon>
        <taxon>Agaricomycetidae</taxon>
        <taxon>Agaricales</taxon>
        <taxon>Marasmiineae</taxon>
        <taxon>Omphalotaceae</taxon>
        <taxon>Lentinula</taxon>
    </lineage>
</organism>
<feature type="region of interest" description="Disordered" evidence="1">
    <location>
        <begin position="128"/>
        <end position="177"/>
    </location>
</feature>
<gene>
    <name evidence="2" type="ORF">F5890DRAFT_1558275</name>
</gene>
<accession>A0AA38UMT9</accession>
<feature type="compositionally biased region" description="Basic and acidic residues" evidence="1">
    <location>
        <begin position="157"/>
        <end position="170"/>
    </location>
</feature>
<sequence>MSPQPLQPAQTPDHPAKPDGEEEVGESQTRPPLMGVAFWFGYEEEEEFKVVGWEEECFNSQVLEKKMFHYTAAMNEDVHDEDWFPYPQLFTLPRVALRINAYGSLTEPEVHIPMESEEPNLNFEENEPRILPSESTPKSSTHPTASISAETESSQSAKDDAPKDGEDELTKTASLTEIHSWEELQEQVKSELASAKKRAMPLSQITQLLIIRNYVTL</sequence>
<name>A0AA38UMT9_9AGAR</name>
<feature type="region of interest" description="Disordered" evidence="1">
    <location>
        <begin position="1"/>
        <end position="31"/>
    </location>
</feature>
<feature type="compositionally biased region" description="Polar residues" evidence="1">
    <location>
        <begin position="1"/>
        <end position="10"/>
    </location>
</feature>
<evidence type="ECO:0000256" key="1">
    <source>
        <dbReference type="SAM" id="MobiDB-lite"/>
    </source>
</evidence>